<keyword evidence="3" id="KW-0732">Signal</keyword>
<dbReference type="Gene3D" id="3.40.50.1820">
    <property type="entry name" value="alpha/beta hydrolase"/>
    <property type="match status" value="1"/>
</dbReference>
<dbReference type="CDD" id="cd00519">
    <property type="entry name" value="Lipase_3"/>
    <property type="match status" value="1"/>
</dbReference>
<feature type="chain" id="PRO_5040447007" description="triacylglycerol lipase" evidence="3">
    <location>
        <begin position="21"/>
        <end position="399"/>
    </location>
</feature>
<dbReference type="InterPro" id="IPR002921">
    <property type="entry name" value="Fungal_lipase-type"/>
</dbReference>
<dbReference type="GO" id="GO:0006629">
    <property type="term" value="P:lipid metabolic process"/>
    <property type="evidence" value="ECO:0007669"/>
    <property type="project" value="InterPro"/>
</dbReference>
<dbReference type="PANTHER" id="PTHR46640:SF3">
    <property type="entry name" value="LIPASE LIH1-RELATED"/>
    <property type="match status" value="1"/>
</dbReference>
<dbReference type="Proteomes" id="UP000774326">
    <property type="component" value="Unassembled WGS sequence"/>
</dbReference>
<evidence type="ECO:0000259" key="4">
    <source>
        <dbReference type="Pfam" id="PF01764"/>
    </source>
</evidence>
<feature type="signal peptide" evidence="3">
    <location>
        <begin position="1"/>
        <end position="20"/>
    </location>
</feature>
<dbReference type="InterPro" id="IPR029058">
    <property type="entry name" value="AB_hydrolase_fold"/>
</dbReference>
<name>A0A9P8TL05_WICPI</name>
<reference evidence="5" key="2">
    <citation type="submission" date="2021-01" db="EMBL/GenBank/DDBJ databases">
        <authorList>
            <person name="Schikora-Tamarit M.A."/>
        </authorList>
    </citation>
    <scope>NUCLEOTIDE SEQUENCE</scope>
    <source>
        <strain evidence="5">CBS2887</strain>
    </source>
</reference>
<gene>
    <name evidence="5" type="ORF">WICPIJ_006276</name>
</gene>
<organism evidence="5 6">
    <name type="scientific">Wickerhamomyces pijperi</name>
    <name type="common">Yeast</name>
    <name type="synonym">Pichia pijperi</name>
    <dbReference type="NCBI Taxonomy" id="599730"/>
    <lineage>
        <taxon>Eukaryota</taxon>
        <taxon>Fungi</taxon>
        <taxon>Dikarya</taxon>
        <taxon>Ascomycota</taxon>
        <taxon>Saccharomycotina</taxon>
        <taxon>Saccharomycetes</taxon>
        <taxon>Phaffomycetales</taxon>
        <taxon>Wickerhamomycetaceae</taxon>
        <taxon>Wickerhamomyces</taxon>
    </lineage>
</organism>
<proteinExistence type="predicted"/>
<keyword evidence="2" id="KW-0378">Hydrolase</keyword>
<dbReference type="PANTHER" id="PTHR46640">
    <property type="entry name" value="TRIACYLGLYCEROL LIPASE, PUTATIVE (AFU_ORTHOLOGUE AFUA_6G06510)-RELATED"/>
    <property type="match status" value="1"/>
</dbReference>
<dbReference type="SUPFAM" id="SSF53474">
    <property type="entry name" value="alpha/beta-Hydrolases"/>
    <property type="match status" value="1"/>
</dbReference>
<reference evidence="5" key="1">
    <citation type="journal article" date="2021" name="Open Biol.">
        <title>Shared evolutionary footprints suggest mitochondrial oxidative damage underlies multiple complex I losses in fungi.</title>
        <authorList>
            <person name="Schikora-Tamarit M.A."/>
            <person name="Marcet-Houben M."/>
            <person name="Nosek J."/>
            <person name="Gabaldon T."/>
        </authorList>
    </citation>
    <scope>NUCLEOTIDE SEQUENCE</scope>
    <source>
        <strain evidence="5">CBS2887</strain>
    </source>
</reference>
<evidence type="ECO:0000256" key="2">
    <source>
        <dbReference type="ARBA" id="ARBA00022801"/>
    </source>
</evidence>
<protein>
    <recommendedName>
        <fullName evidence="1">triacylglycerol lipase</fullName>
        <ecNumber evidence="1">3.1.1.3</ecNumber>
    </recommendedName>
</protein>
<comment type="caution">
    <text evidence="5">The sequence shown here is derived from an EMBL/GenBank/DDBJ whole genome shotgun (WGS) entry which is preliminary data.</text>
</comment>
<dbReference type="OrthoDB" id="406844at2759"/>
<dbReference type="AlphaFoldDB" id="A0A9P8TL05"/>
<accession>A0A9P8TL05</accession>
<dbReference type="EC" id="3.1.1.3" evidence="1"/>
<dbReference type="GO" id="GO:0004806">
    <property type="term" value="F:triacylglycerol lipase activity"/>
    <property type="evidence" value="ECO:0007669"/>
    <property type="project" value="UniProtKB-EC"/>
</dbReference>
<evidence type="ECO:0000313" key="6">
    <source>
        <dbReference type="Proteomes" id="UP000774326"/>
    </source>
</evidence>
<keyword evidence="6" id="KW-1185">Reference proteome</keyword>
<dbReference type="EMBL" id="JAEUBG010003417">
    <property type="protein sequence ID" value="KAH3682741.1"/>
    <property type="molecule type" value="Genomic_DNA"/>
</dbReference>
<evidence type="ECO:0000313" key="5">
    <source>
        <dbReference type="EMBL" id="KAH3682741.1"/>
    </source>
</evidence>
<evidence type="ECO:0000256" key="3">
    <source>
        <dbReference type="SAM" id="SignalP"/>
    </source>
</evidence>
<evidence type="ECO:0000256" key="1">
    <source>
        <dbReference type="ARBA" id="ARBA00013279"/>
    </source>
</evidence>
<sequence length="399" mass="45206">MVNKQNSVLIFLQLCGLVFSFEYDDAVYDTLLKYSYISKLSYCIDEIKPDHILADPIELDLNPISFLQSGYHSDDHYETAGKGKIELHVAKMIYSDVVKKKSQQEDDDEFGHSEGFFSVEHVSEEENDDGAIILTFKGKTTSEDYLSEINLNLIDYKPLTQDAQNVFDCHDCKIHKSTFERFKTLEEDVFHGVELLTETFPDYKLIITGHSTGGSLAMIAGLELSLLGYNPLVVSYGNPKIFNRALSDYVDKLLETETVFKQVSAAGNNIEKGLLRAVHQGDYIPLLPPGSQFVQPGLELLIEKNELPHPKSVVTYRGKANNLVHDVGFSVWDIFSFNLGTIFHYDQHLHYFYDFQSCGEEDNSSRKINSNAKDSKKQKLLNLQKDVVADKDFGALPNW</sequence>
<dbReference type="Pfam" id="PF01764">
    <property type="entry name" value="Lipase_3"/>
    <property type="match status" value="1"/>
</dbReference>
<feature type="domain" description="Fungal lipase-type" evidence="4">
    <location>
        <begin position="134"/>
        <end position="289"/>
    </location>
</feature>
<dbReference type="InterPro" id="IPR051299">
    <property type="entry name" value="AB_hydrolase_lip/est"/>
</dbReference>